<reference evidence="1 2" key="1">
    <citation type="journal article" date="2010" name="Stand. Genomic Sci.">
        <title>Complete genome sequence of Coraliomargarita akajimensis type strain (04OKA010-24).</title>
        <authorList>
            <person name="Mavromatis K."/>
            <person name="Abt B."/>
            <person name="Brambilla E."/>
            <person name="Lapidus A."/>
            <person name="Copeland A."/>
            <person name="Deshpande S."/>
            <person name="Nolan M."/>
            <person name="Lucas S."/>
            <person name="Tice H."/>
            <person name="Cheng J.F."/>
            <person name="Han C."/>
            <person name="Detter J.C."/>
            <person name="Woyke T."/>
            <person name="Goodwin L."/>
            <person name="Pitluck S."/>
            <person name="Held B."/>
            <person name="Brettin T."/>
            <person name="Tapia R."/>
            <person name="Ivanova N."/>
            <person name="Mikhailova N."/>
            <person name="Pati A."/>
            <person name="Liolios K."/>
            <person name="Chen A."/>
            <person name="Palaniappan K."/>
            <person name="Land M."/>
            <person name="Hauser L."/>
            <person name="Chang Y.J."/>
            <person name="Jeffries C.D."/>
            <person name="Rohde M."/>
            <person name="Goker M."/>
            <person name="Bristow J."/>
            <person name="Eisen J.A."/>
            <person name="Markowitz V."/>
            <person name="Hugenholtz P."/>
            <person name="Klenk H.P."/>
            <person name="Kyrpides N.C."/>
        </authorList>
    </citation>
    <scope>NUCLEOTIDE SEQUENCE [LARGE SCALE GENOMIC DNA]</scope>
    <source>
        <strain evidence="2">DSM 45221 / IAM 15411 / JCM 23193 / KCTC 12865</strain>
    </source>
</reference>
<name>D5EPP6_CORAD</name>
<gene>
    <name evidence="1" type="ordered locus">Caka_0759</name>
</gene>
<evidence type="ECO:0000313" key="2">
    <source>
        <dbReference type="Proteomes" id="UP000000925"/>
    </source>
</evidence>
<accession>D5EPP6</accession>
<protein>
    <submittedName>
        <fullName evidence="1">Uncharacterized protein</fullName>
    </submittedName>
</protein>
<dbReference type="EMBL" id="CP001998">
    <property type="protein sequence ID" value="ADE53783.1"/>
    <property type="molecule type" value="Genomic_DNA"/>
</dbReference>
<dbReference type="Proteomes" id="UP000000925">
    <property type="component" value="Chromosome"/>
</dbReference>
<dbReference type="HOGENOM" id="CLU_2842306_0_0_0"/>
<organism evidence="1 2">
    <name type="scientific">Coraliomargarita akajimensis (strain DSM 45221 / IAM 15411 / JCM 23193 / KCTC 12865 / 04OKA010-24)</name>
    <dbReference type="NCBI Taxonomy" id="583355"/>
    <lineage>
        <taxon>Bacteria</taxon>
        <taxon>Pseudomonadati</taxon>
        <taxon>Verrucomicrobiota</taxon>
        <taxon>Opitutia</taxon>
        <taxon>Puniceicoccales</taxon>
        <taxon>Coraliomargaritaceae</taxon>
        <taxon>Coraliomargarita</taxon>
    </lineage>
</organism>
<evidence type="ECO:0000313" key="1">
    <source>
        <dbReference type="EMBL" id="ADE53783.1"/>
    </source>
</evidence>
<proteinExistence type="predicted"/>
<dbReference type="AlphaFoldDB" id="D5EPP6"/>
<sequence>MESLYGYYTQTSQCLKEADAPFFTKIAQRAQINQRLKKKSSQMAPSKAEGAIVLTGIRSVLHDGE</sequence>
<keyword evidence="2" id="KW-1185">Reference proteome</keyword>
<dbReference type="KEGG" id="caa:Caka_0759"/>